<reference evidence="1" key="1">
    <citation type="submission" date="2019-06" db="EMBL/GenBank/DDBJ databases">
        <title>Complete genome sequence of Methanobrevibacter arboriphilus strain SA.</title>
        <authorList>
            <person name="Asakawa S."/>
        </authorList>
    </citation>
    <scope>NUCLEOTIDE SEQUENCE</scope>
    <source>
        <strain evidence="1">SA</strain>
    </source>
</reference>
<keyword evidence="2" id="KW-1185">Reference proteome</keyword>
<organism evidence="1 2">
    <name type="scientific">Methanobrevibacter arboriphilus</name>
    <dbReference type="NCBI Taxonomy" id="39441"/>
    <lineage>
        <taxon>Archaea</taxon>
        <taxon>Methanobacteriati</taxon>
        <taxon>Methanobacteriota</taxon>
        <taxon>Methanomada group</taxon>
        <taxon>Methanobacteria</taxon>
        <taxon>Methanobacteriales</taxon>
        <taxon>Methanobacteriaceae</taxon>
        <taxon>Methanobrevibacter</taxon>
    </lineage>
</organism>
<gene>
    <name evidence="1" type="ORF">MarbSA_12520</name>
</gene>
<proteinExistence type="predicted"/>
<name>A0ACA8R4P2_METAZ</name>
<dbReference type="Proteomes" id="UP000825015">
    <property type="component" value="Chromosome"/>
</dbReference>
<sequence>MNQLVKQPCVWEFSKYLLDKSQSNTFIYITAGKEHNLEIFNKKYSILVITIEEYVEYYNKLGYTTKNLNSNYNIKNLENSVVIANNILEHISNQKILDKFLKTIKTFVNSSKYLLFTVDYEYFKKNHSNHEILDEKCFLNDFYQLLAIHDLNPYSIGYTRNNNYTNEKNVFLSIFGKETAIKKVPNVSCLAIISTFNEKDIILEVVYHLLNQGVDVHVMDNWSTDDTYRILVNEYQNNKRVTISRVPLEKPKHKQYKWHDILSHKEKIAIDSDYDWIIHHDADEIRYAPWENIKLIEAISWANYLGYNAIDFSEIVFRFTDINLDIYSEFERNILDYEFGRRDGHFLRVNTWKNNKDISLAGYGGHNCEFPFKKVFPLKFLMKHYPLRNEEHAIEKIFKDRLPRFESDRKKYGWHGHYDKHQKENIKTWKDYNLIHYEKNRFNKKYLIERLSGIGIIRDNSSAIDENKEFKEEIKKLKKKLKKEKITNKKMKGSLSWRITKPIRKLKKILSK</sequence>
<protein>
    <submittedName>
        <fullName evidence="1">Uncharacterized protein</fullName>
    </submittedName>
</protein>
<dbReference type="EMBL" id="AP019779">
    <property type="protein sequence ID" value="BBL62212.1"/>
    <property type="molecule type" value="Genomic_DNA"/>
</dbReference>
<evidence type="ECO:0000313" key="1">
    <source>
        <dbReference type="EMBL" id="BBL62212.1"/>
    </source>
</evidence>
<accession>A0ACA8R4P2</accession>
<evidence type="ECO:0000313" key="2">
    <source>
        <dbReference type="Proteomes" id="UP000825015"/>
    </source>
</evidence>